<reference evidence="15" key="1">
    <citation type="submission" date="2012-02" db="EMBL/GenBank/DDBJ databases">
        <title>The complete genome of Solitalea canadensis DSM 3403.</title>
        <authorList>
            <consortium name="US DOE Joint Genome Institute (JGI-PGF)"/>
            <person name="Lucas S."/>
            <person name="Copeland A."/>
            <person name="Lapidus A."/>
            <person name="Glavina del Rio T."/>
            <person name="Dalin E."/>
            <person name="Tice H."/>
            <person name="Bruce D."/>
            <person name="Goodwin L."/>
            <person name="Pitluck S."/>
            <person name="Peters L."/>
            <person name="Ovchinnikova G."/>
            <person name="Lu M."/>
            <person name="Kyrpides N."/>
            <person name="Mavromatis K."/>
            <person name="Ivanova N."/>
            <person name="Brettin T."/>
            <person name="Detter J.C."/>
            <person name="Han C."/>
            <person name="Larimer F."/>
            <person name="Land M."/>
            <person name="Hauser L."/>
            <person name="Markowitz V."/>
            <person name="Cheng J.-F."/>
            <person name="Hugenholtz P."/>
            <person name="Woyke T."/>
            <person name="Wu D."/>
            <person name="Spring S."/>
            <person name="Schroeder M."/>
            <person name="Kopitz M."/>
            <person name="Brambilla E."/>
            <person name="Klenk H.-P."/>
            <person name="Eisen J.A."/>
        </authorList>
    </citation>
    <scope>NUCLEOTIDE SEQUENCE</scope>
    <source>
        <strain evidence="15">DSM 3403</strain>
    </source>
</reference>
<evidence type="ECO:0000313" key="16">
    <source>
        <dbReference type="Proteomes" id="UP000007590"/>
    </source>
</evidence>
<feature type="domain" description="TonB-dependent receptor plug" evidence="14">
    <location>
        <begin position="123"/>
        <end position="231"/>
    </location>
</feature>
<dbReference type="eggNOG" id="COG1629">
    <property type="taxonomic scope" value="Bacteria"/>
</dbReference>
<dbReference type="InterPro" id="IPR036942">
    <property type="entry name" value="Beta-barrel_TonB_sf"/>
</dbReference>
<dbReference type="Gene3D" id="2.60.40.1120">
    <property type="entry name" value="Carboxypeptidase-like, regulatory domain"/>
    <property type="match status" value="1"/>
</dbReference>
<evidence type="ECO:0000256" key="6">
    <source>
        <dbReference type="ARBA" id="ARBA00023077"/>
    </source>
</evidence>
<keyword evidence="6 11" id="KW-0798">TonB box</keyword>
<dbReference type="STRING" id="929556.Solca_0432"/>
<dbReference type="PANTHER" id="PTHR30069">
    <property type="entry name" value="TONB-DEPENDENT OUTER MEMBRANE RECEPTOR"/>
    <property type="match status" value="1"/>
</dbReference>
<gene>
    <name evidence="15" type="ordered locus">Solca_0432</name>
</gene>
<keyword evidence="8 15" id="KW-0675">Receptor</keyword>
<dbReference type="Proteomes" id="UP000007590">
    <property type="component" value="Chromosome"/>
</dbReference>
<dbReference type="PANTHER" id="PTHR30069:SF29">
    <property type="entry name" value="HEMOGLOBIN AND HEMOGLOBIN-HAPTOGLOBIN-BINDING PROTEIN 1-RELATED"/>
    <property type="match status" value="1"/>
</dbReference>
<dbReference type="OrthoDB" id="1109208at2"/>
<evidence type="ECO:0000256" key="2">
    <source>
        <dbReference type="ARBA" id="ARBA00022448"/>
    </source>
</evidence>
<comment type="subcellular location">
    <subcellularLocation>
        <location evidence="1 10">Cell outer membrane</location>
        <topology evidence="1 10">Multi-pass membrane protein</topology>
    </subcellularLocation>
</comment>
<dbReference type="SUPFAM" id="SSF49464">
    <property type="entry name" value="Carboxypeptidase regulatory domain-like"/>
    <property type="match status" value="1"/>
</dbReference>
<organism evidence="15 16">
    <name type="scientific">Solitalea canadensis (strain ATCC 29591 / DSM 3403 / JCM 21819 / LMG 8368 / NBRC 15130 / NCIMB 12057 / USAM 9D)</name>
    <name type="common">Flexibacter canadensis</name>
    <dbReference type="NCBI Taxonomy" id="929556"/>
    <lineage>
        <taxon>Bacteria</taxon>
        <taxon>Pseudomonadati</taxon>
        <taxon>Bacteroidota</taxon>
        <taxon>Sphingobacteriia</taxon>
        <taxon>Sphingobacteriales</taxon>
        <taxon>Sphingobacteriaceae</taxon>
        <taxon>Solitalea</taxon>
    </lineage>
</organism>
<evidence type="ECO:0000256" key="9">
    <source>
        <dbReference type="ARBA" id="ARBA00023237"/>
    </source>
</evidence>
<dbReference type="PROSITE" id="PS52016">
    <property type="entry name" value="TONB_DEPENDENT_REC_3"/>
    <property type="match status" value="1"/>
</dbReference>
<dbReference type="HOGENOM" id="CLU_307117_0_0_10"/>
<evidence type="ECO:0000256" key="10">
    <source>
        <dbReference type="PROSITE-ProRule" id="PRU01360"/>
    </source>
</evidence>
<keyword evidence="2 10" id="KW-0813">Transport</keyword>
<dbReference type="AlphaFoldDB" id="H8KSZ6"/>
<evidence type="ECO:0000259" key="14">
    <source>
        <dbReference type="Pfam" id="PF07715"/>
    </source>
</evidence>
<dbReference type="RefSeq" id="WP_014678795.1">
    <property type="nucleotide sequence ID" value="NC_017770.1"/>
</dbReference>
<dbReference type="InterPro" id="IPR000531">
    <property type="entry name" value="Beta-barrel_TonB"/>
</dbReference>
<evidence type="ECO:0000256" key="7">
    <source>
        <dbReference type="ARBA" id="ARBA00023136"/>
    </source>
</evidence>
<sequence length="972" mass="106820">MKQNYKRILMVTGLLLLFQIVAFAQSAVTVTGTVRDKATKETLPAVTLMIKGKNSGTATDGKGEFTLKTNTPTPFVLVVTYLSYKTQEVTVSAPGKIDIELEPDAVLGQEVVVAASRVEEKILESPVSIEKMGLQAIKSAPAPSFYDALANLKGVEMSTQSLTFKSVNTRGFNANGNTRMVQMIDGMDNQAPGLNFSVGNIVGITELDLENAELIPGAASALYGPNAINGIVLLNSKNPFNYQGFSALVKGGMQSESSRSKTNTPYYDVALRFAHAFNNKFAFKLNFAMLGADDWQANDFRDQSMFNGFDLNSGNRASNPGYNGVNTYGDEIFTNMYDALKPAALTPNNPLGMGVQQLSTATGGTLTPEMIYNGFMPSRDKTNVSRTGYMERDLTDYDTKNMKFNAALHYRINDNVEAFLQGSYGTGTTVYTGADRYSIKNFKMGQYKAEVKGSNFYVRAYTTQERAGDSYASGTLGQGINEAYSPSRQQWFPEYFGIYAGGIPAQGGSPAVPGAFTTFAGVFQQAMASGQTPEAAYQAASQAAKNNSGNFNTLARGYADRNRLMPGTDAYEAAANTIREKAIPGDASGVGARFADKTNLYQLEGMYNFMKEITFMEMLVGANYRVYDLNSEKTLFALDDSGNEFNIKEWGAYIQLGKKVLDDKLKLSGSLRYDKNMNFKGQFSPRLSAVLTVAKDHNIRASYQTGFRIPTTQNQYIDLNTPQAHLIGGLPFLRERYGLNTGTVYSLESVQAGTPQQYQFKDFNPEKVISYEIGYKALINRKLLVDAYVYKSDYKNFIGTQVVIQPVSPTQQNVFSFPVNNDKTIKTWGWALGLDYSLPSNFVIGGNVSYNKLTNESDLGGMYAEYNTPEFRYNIYVGNRNIAKSNFGFNITYRWQDDFIWQSTFVGVNLQAANGSYIPSYGTLDAQISKAFPKAKTTVKVGASNLLNKSYIQSWGNPTVGAMGYISLGYNL</sequence>
<feature type="domain" description="TonB-dependent receptor-like beta-barrel" evidence="13">
    <location>
        <begin position="542"/>
        <end position="946"/>
    </location>
</feature>
<evidence type="ECO:0000256" key="8">
    <source>
        <dbReference type="ARBA" id="ARBA00023170"/>
    </source>
</evidence>
<comment type="similarity">
    <text evidence="10 11">Belongs to the TonB-dependent receptor family.</text>
</comment>
<dbReference type="Pfam" id="PF00593">
    <property type="entry name" value="TonB_dep_Rec_b-barrel"/>
    <property type="match status" value="1"/>
</dbReference>
<dbReference type="Gene3D" id="2.170.130.10">
    <property type="entry name" value="TonB-dependent receptor, plug domain"/>
    <property type="match status" value="1"/>
</dbReference>
<proteinExistence type="inferred from homology"/>
<evidence type="ECO:0000256" key="5">
    <source>
        <dbReference type="ARBA" id="ARBA00022729"/>
    </source>
</evidence>
<dbReference type="InterPro" id="IPR008969">
    <property type="entry name" value="CarboxyPept-like_regulatory"/>
</dbReference>
<dbReference type="Gene3D" id="2.40.170.20">
    <property type="entry name" value="TonB-dependent receptor, beta-barrel domain"/>
    <property type="match status" value="1"/>
</dbReference>
<protein>
    <submittedName>
        <fullName evidence="15">Outer membrane receptor for ferrienterochelin and colicins</fullName>
    </submittedName>
</protein>
<evidence type="ECO:0000256" key="4">
    <source>
        <dbReference type="ARBA" id="ARBA00022692"/>
    </source>
</evidence>
<dbReference type="EMBL" id="CP003349">
    <property type="protein sequence ID" value="AFD05567.1"/>
    <property type="molecule type" value="Genomic_DNA"/>
</dbReference>
<dbReference type="GO" id="GO:0009279">
    <property type="term" value="C:cell outer membrane"/>
    <property type="evidence" value="ECO:0007669"/>
    <property type="project" value="UniProtKB-SubCell"/>
</dbReference>
<dbReference type="Pfam" id="PF13715">
    <property type="entry name" value="CarbopepD_reg_2"/>
    <property type="match status" value="1"/>
</dbReference>
<accession>H8KSZ6</accession>
<keyword evidence="5 12" id="KW-0732">Signal</keyword>
<evidence type="ECO:0000256" key="1">
    <source>
        <dbReference type="ARBA" id="ARBA00004571"/>
    </source>
</evidence>
<evidence type="ECO:0000259" key="13">
    <source>
        <dbReference type="Pfam" id="PF00593"/>
    </source>
</evidence>
<keyword evidence="9 10" id="KW-0998">Cell outer membrane</keyword>
<feature type="signal peptide" evidence="12">
    <location>
        <begin position="1"/>
        <end position="24"/>
    </location>
</feature>
<keyword evidence="16" id="KW-1185">Reference proteome</keyword>
<keyword evidence="7 10" id="KW-0472">Membrane</keyword>
<keyword evidence="3 10" id="KW-1134">Transmembrane beta strand</keyword>
<evidence type="ECO:0000256" key="11">
    <source>
        <dbReference type="RuleBase" id="RU003357"/>
    </source>
</evidence>
<dbReference type="Pfam" id="PF07715">
    <property type="entry name" value="Plug"/>
    <property type="match status" value="1"/>
</dbReference>
<dbReference type="eggNOG" id="COG4771">
    <property type="taxonomic scope" value="Bacteria"/>
</dbReference>
<name>H8KSZ6_SOLCM</name>
<dbReference type="InterPro" id="IPR012910">
    <property type="entry name" value="Plug_dom"/>
</dbReference>
<evidence type="ECO:0000256" key="12">
    <source>
        <dbReference type="SAM" id="SignalP"/>
    </source>
</evidence>
<dbReference type="GO" id="GO:0015344">
    <property type="term" value="F:siderophore uptake transmembrane transporter activity"/>
    <property type="evidence" value="ECO:0007669"/>
    <property type="project" value="TreeGrafter"/>
</dbReference>
<dbReference type="KEGG" id="scn:Solca_0432"/>
<dbReference type="SUPFAM" id="SSF56935">
    <property type="entry name" value="Porins"/>
    <property type="match status" value="1"/>
</dbReference>
<dbReference type="GO" id="GO:0044718">
    <property type="term" value="P:siderophore transmembrane transport"/>
    <property type="evidence" value="ECO:0007669"/>
    <property type="project" value="TreeGrafter"/>
</dbReference>
<evidence type="ECO:0000256" key="3">
    <source>
        <dbReference type="ARBA" id="ARBA00022452"/>
    </source>
</evidence>
<feature type="chain" id="PRO_5003614474" evidence="12">
    <location>
        <begin position="25"/>
        <end position="972"/>
    </location>
</feature>
<evidence type="ECO:0000313" key="15">
    <source>
        <dbReference type="EMBL" id="AFD05567.1"/>
    </source>
</evidence>
<dbReference type="InterPro" id="IPR039426">
    <property type="entry name" value="TonB-dep_rcpt-like"/>
</dbReference>
<keyword evidence="4 10" id="KW-0812">Transmembrane</keyword>
<dbReference type="InterPro" id="IPR037066">
    <property type="entry name" value="Plug_dom_sf"/>
</dbReference>